<accession>A0A3B0XZZ9</accession>
<evidence type="ECO:0000313" key="2">
    <source>
        <dbReference type="EMBL" id="VAW73081.1"/>
    </source>
</evidence>
<keyword evidence="1" id="KW-1133">Transmembrane helix</keyword>
<gene>
    <name evidence="2" type="ORF">MNBD_GAMMA10-470</name>
</gene>
<name>A0A3B0XZZ9_9ZZZZ</name>
<protein>
    <submittedName>
        <fullName evidence="2">Uncharacterized protein</fullName>
    </submittedName>
</protein>
<evidence type="ECO:0000256" key="1">
    <source>
        <dbReference type="SAM" id="Phobius"/>
    </source>
</evidence>
<feature type="transmembrane region" description="Helical" evidence="1">
    <location>
        <begin position="105"/>
        <end position="130"/>
    </location>
</feature>
<dbReference type="AlphaFoldDB" id="A0A3B0XZZ9"/>
<dbReference type="EMBL" id="UOFJ01000698">
    <property type="protein sequence ID" value="VAW73081.1"/>
    <property type="molecule type" value="Genomic_DNA"/>
</dbReference>
<feature type="transmembrane region" description="Helical" evidence="1">
    <location>
        <begin position="142"/>
        <end position="163"/>
    </location>
</feature>
<proteinExistence type="predicted"/>
<organism evidence="2">
    <name type="scientific">hydrothermal vent metagenome</name>
    <dbReference type="NCBI Taxonomy" id="652676"/>
    <lineage>
        <taxon>unclassified sequences</taxon>
        <taxon>metagenomes</taxon>
        <taxon>ecological metagenomes</taxon>
    </lineage>
</organism>
<sequence length="187" mass="20948">MTFSKIFLKNPPLYILEGEVKGLKKKATKHVDGHRESLHQSTEFKLNEIFIQDSSGTYTSYVPDIGEGDTLLIAYEKIEEKHSMLAYHNITRDCYSDSYRTVSKILSTLALVSGILVYLFSIMAFIFGLIDFFSGVLTVQYFLAGVVVFYIGKAIFASGLSAWKHCIQTEKAGKLVRITQPGSMPVN</sequence>
<reference evidence="2" key="1">
    <citation type="submission" date="2018-06" db="EMBL/GenBank/DDBJ databases">
        <authorList>
            <person name="Zhirakovskaya E."/>
        </authorList>
    </citation>
    <scope>NUCLEOTIDE SEQUENCE</scope>
</reference>
<keyword evidence="1" id="KW-0472">Membrane</keyword>
<keyword evidence="1" id="KW-0812">Transmembrane</keyword>